<proteinExistence type="predicted"/>
<evidence type="ECO:0000313" key="3">
    <source>
        <dbReference type="Proteomes" id="UP000032229"/>
    </source>
</evidence>
<keyword evidence="1" id="KW-0732">Signal</keyword>
<organism evidence="2 3">
    <name type="scientific">Siansivirga zeaxanthinifaciens CC-SAMT-1</name>
    <dbReference type="NCBI Taxonomy" id="1454006"/>
    <lineage>
        <taxon>Bacteria</taxon>
        <taxon>Pseudomonadati</taxon>
        <taxon>Bacteroidota</taxon>
        <taxon>Flavobacteriia</taxon>
        <taxon>Flavobacteriales</taxon>
        <taxon>Flavobacteriaceae</taxon>
        <taxon>Siansivirga</taxon>
    </lineage>
</organism>
<dbReference type="STRING" id="1454006.AW14_13665"/>
<dbReference type="HOGENOM" id="CLU_2071537_0_0_10"/>
<dbReference type="RefSeq" id="WP_044639246.1">
    <property type="nucleotide sequence ID" value="NZ_CP007202.1"/>
</dbReference>
<dbReference type="Proteomes" id="UP000032229">
    <property type="component" value="Chromosome"/>
</dbReference>
<protein>
    <submittedName>
        <fullName evidence="2">Uncharacterized protein</fullName>
    </submittedName>
</protein>
<feature type="signal peptide" evidence="1">
    <location>
        <begin position="1"/>
        <end position="23"/>
    </location>
</feature>
<feature type="chain" id="PRO_5002184417" evidence="1">
    <location>
        <begin position="24"/>
        <end position="118"/>
    </location>
</feature>
<evidence type="ECO:0000256" key="1">
    <source>
        <dbReference type="SAM" id="SignalP"/>
    </source>
</evidence>
<name>A0A0C5WIJ6_9FLAO</name>
<dbReference type="AlphaFoldDB" id="A0A0C5WIJ6"/>
<keyword evidence="3" id="KW-1185">Reference proteome</keyword>
<reference evidence="2 3" key="1">
    <citation type="submission" date="2014-02" db="EMBL/GenBank/DDBJ databases">
        <authorList>
            <person name="Young C.-C."/>
            <person name="Hameed A."/>
            <person name="Huang H.-C."/>
            <person name="Shahina M."/>
        </authorList>
    </citation>
    <scope>NUCLEOTIDE SEQUENCE [LARGE SCALE GENOMIC DNA]</scope>
    <source>
        <strain evidence="2 3">CC-SAMT-1</strain>
    </source>
</reference>
<dbReference type="KEGG" id="sze:AW14_13665"/>
<sequence length="118" mass="13430">MKKITLKIILFLYLTMFAFQVQAQVTAITEGTKYVLQNFGTASYLKATGLGAYEFSTTLPTDDVTFNFFFNHHDTTDPGDGTVHNYLDDWNIGNDTKGIMRANNTLTVHTNFKYNVWN</sequence>
<accession>A0A0C5WIJ6</accession>
<dbReference type="EMBL" id="CP007202">
    <property type="protein sequence ID" value="AJR04989.1"/>
    <property type="molecule type" value="Genomic_DNA"/>
</dbReference>
<gene>
    <name evidence="2" type="ORF">AW14_13665</name>
</gene>
<evidence type="ECO:0000313" key="2">
    <source>
        <dbReference type="EMBL" id="AJR04989.1"/>
    </source>
</evidence>